<accession>A0A545U6N9</accession>
<sequence length="118" mass="12390">MTVEKFENRDLVTVTPAAAAYFRQQLDKDGGRVVRIGVKQSGCTGFMYVLDQVDAAAGSDIEIPLDNGVVVAVDPAAIPVLGGSNIDYVLEGINKVIKIDNPNATSACGCGESFAINE</sequence>
<proteinExistence type="inferred from homology"/>
<dbReference type="InterPro" id="IPR000361">
    <property type="entry name" value="ATAP_core_dom"/>
</dbReference>
<protein>
    <submittedName>
        <fullName evidence="3">Iron-sulfur cluster assembly accessory protein</fullName>
    </submittedName>
</protein>
<dbReference type="EMBL" id="VHSG01000004">
    <property type="protein sequence ID" value="TQV85136.1"/>
    <property type="molecule type" value="Genomic_DNA"/>
</dbReference>
<reference evidence="3 4" key="1">
    <citation type="submission" date="2019-06" db="EMBL/GenBank/DDBJ databases">
        <title>Whole genome sequence for Cellvibrionaceae sp. R142.</title>
        <authorList>
            <person name="Wang G."/>
        </authorList>
    </citation>
    <scope>NUCLEOTIDE SEQUENCE [LARGE SCALE GENOMIC DNA]</scope>
    <source>
        <strain evidence="3 4">R142</strain>
    </source>
</reference>
<dbReference type="PANTHER" id="PTHR10072:SF47">
    <property type="entry name" value="PROTEIN SUFA"/>
    <property type="match status" value="1"/>
</dbReference>
<evidence type="ECO:0000313" key="4">
    <source>
        <dbReference type="Proteomes" id="UP000319732"/>
    </source>
</evidence>
<dbReference type="NCBIfam" id="TIGR00049">
    <property type="entry name" value="iron-sulfur cluster assembly accessory protein"/>
    <property type="match status" value="1"/>
</dbReference>
<dbReference type="SUPFAM" id="SSF89360">
    <property type="entry name" value="HesB-like domain"/>
    <property type="match status" value="1"/>
</dbReference>
<dbReference type="GO" id="GO:0016226">
    <property type="term" value="P:iron-sulfur cluster assembly"/>
    <property type="evidence" value="ECO:0007669"/>
    <property type="project" value="InterPro"/>
</dbReference>
<gene>
    <name evidence="3" type="ORF">FKG94_02810</name>
</gene>
<evidence type="ECO:0000313" key="3">
    <source>
        <dbReference type="EMBL" id="TQV85136.1"/>
    </source>
</evidence>
<dbReference type="Pfam" id="PF01521">
    <property type="entry name" value="Fe-S_biosyn"/>
    <property type="match status" value="1"/>
</dbReference>
<name>A0A545U6N9_9GAMM</name>
<dbReference type="InterPro" id="IPR016092">
    <property type="entry name" value="ATAP"/>
</dbReference>
<dbReference type="RefSeq" id="WP_142902683.1">
    <property type="nucleotide sequence ID" value="NZ_ML660088.1"/>
</dbReference>
<evidence type="ECO:0000259" key="2">
    <source>
        <dbReference type="Pfam" id="PF01521"/>
    </source>
</evidence>
<comment type="similarity">
    <text evidence="1">Belongs to the HesB/IscA family.</text>
</comment>
<feature type="domain" description="Core" evidence="2">
    <location>
        <begin position="12"/>
        <end position="112"/>
    </location>
</feature>
<dbReference type="GO" id="GO:0051537">
    <property type="term" value="F:2 iron, 2 sulfur cluster binding"/>
    <property type="evidence" value="ECO:0007669"/>
    <property type="project" value="TreeGrafter"/>
</dbReference>
<dbReference type="PANTHER" id="PTHR10072">
    <property type="entry name" value="IRON-SULFUR CLUSTER ASSEMBLY PROTEIN"/>
    <property type="match status" value="1"/>
</dbReference>
<keyword evidence="4" id="KW-1185">Reference proteome</keyword>
<dbReference type="AlphaFoldDB" id="A0A545U6N9"/>
<dbReference type="InterPro" id="IPR035903">
    <property type="entry name" value="HesB-like_dom_sf"/>
</dbReference>
<evidence type="ECO:0000256" key="1">
    <source>
        <dbReference type="ARBA" id="ARBA00006718"/>
    </source>
</evidence>
<dbReference type="Gene3D" id="2.60.300.12">
    <property type="entry name" value="HesB-like domain"/>
    <property type="match status" value="1"/>
</dbReference>
<dbReference type="OrthoDB" id="9801228at2"/>
<dbReference type="Proteomes" id="UP000319732">
    <property type="component" value="Unassembled WGS sequence"/>
</dbReference>
<comment type="caution">
    <text evidence="3">The sequence shown here is derived from an EMBL/GenBank/DDBJ whole genome shotgun (WGS) entry which is preliminary data.</text>
</comment>
<organism evidence="3 4">
    <name type="scientific">Exilibacterium tricleocarpae</name>
    <dbReference type="NCBI Taxonomy" id="2591008"/>
    <lineage>
        <taxon>Bacteria</taxon>
        <taxon>Pseudomonadati</taxon>
        <taxon>Pseudomonadota</taxon>
        <taxon>Gammaproteobacteria</taxon>
        <taxon>Cellvibrionales</taxon>
        <taxon>Cellvibrionaceae</taxon>
        <taxon>Exilibacterium</taxon>
    </lineage>
</organism>
<dbReference type="GO" id="GO:0005829">
    <property type="term" value="C:cytosol"/>
    <property type="evidence" value="ECO:0007669"/>
    <property type="project" value="TreeGrafter"/>
</dbReference>
<dbReference type="InterPro" id="IPR050322">
    <property type="entry name" value="Fe-S_cluster_asmbl/transfer"/>
</dbReference>